<feature type="transmembrane region" description="Helical" evidence="7">
    <location>
        <begin position="142"/>
        <end position="164"/>
    </location>
</feature>
<dbReference type="OrthoDB" id="9810492at2"/>
<evidence type="ECO:0000256" key="2">
    <source>
        <dbReference type="ARBA" id="ARBA00022448"/>
    </source>
</evidence>
<feature type="transmembrane region" description="Helical" evidence="7">
    <location>
        <begin position="54"/>
        <end position="74"/>
    </location>
</feature>
<dbReference type="Gene3D" id="1.20.1250.20">
    <property type="entry name" value="MFS general substrate transporter like domains"/>
    <property type="match status" value="2"/>
</dbReference>
<evidence type="ECO:0000256" key="5">
    <source>
        <dbReference type="ARBA" id="ARBA00023136"/>
    </source>
</evidence>
<evidence type="ECO:0000259" key="8">
    <source>
        <dbReference type="PROSITE" id="PS50850"/>
    </source>
</evidence>
<keyword evidence="3 7" id="KW-0812">Transmembrane</keyword>
<feature type="transmembrane region" description="Helical" evidence="7">
    <location>
        <begin position="280"/>
        <end position="301"/>
    </location>
</feature>
<feature type="transmembrane region" description="Helical" evidence="7">
    <location>
        <begin position="107"/>
        <end position="130"/>
    </location>
</feature>
<dbReference type="KEGG" id="pyg:AWM70_01435"/>
<dbReference type="GO" id="GO:0005886">
    <property type="term" value="C:plasma membrane"/>
    <property type="evidence" value="ECO:0007669"/>
    <property type="project" value="UniProtKB-SubCell"/>
</dbReference>
<feature type="compositionally biased region" description="Polar residues" evidence="6">
    <location>
        <begin position="217"/>
        <end position="238"/>
    </location>
</feature>
<dbReference type="GO" id="GO:0022857">
    <property type="term" value="F:transmembrane transporter activity"/>
    <property type="evidence" value="ECO:0007669"/>
    <property type="project" value="InterPro"/>
</dbReference>
<evidence type="ECO:0000313" key="10">
    <source>
        <dbReference type="Proteomes" id="UP000092573"/>
    </source>
</evidence>
<comment type="subcellular location">
    <subcellularLocation>
        <location evidence="1">Cell membrane</location>
        <topology evidence="1">Multi-pass membrane protein</topology>
    </subcellularLocation>
</comment>
<feature type="region of interest" description="Disordered" evidence="6">
    <location>
        <begin position="209"/>
        <end position="238"/>
    </location>
</feature>
<feature type="domain" description="Major facilitator superfamily (MFS) profile" evidence="8">
    <location>
        <begin position="17"/>
        <end position="429"/>
    </location>
</feature>
<gene>
    <name evidence="9" type="ORF">AWM70_01435</name>
</gene>
<dbReference type="InterPro" id="IPR036259">
    <property type="entry name" value="MFS_trans_sf"/>
</dbReference>
<feature type="transmembrane region" description="Helical" evidence="7">
    <location>
        <begin position="400"/>
        <end position="424"/>
    </location>
</feature>
<dbReference type="Pfam" id="PF07690">
    <property type="entry name" value="MFS_1"/>
    <property type="match status" value="2"/>
</dbReference>
<keyword evidence="2" id="KW-0813">Transport</keyword>
<evidence type="ECO:0000313" key="9">
    <source>
        <dbReference type="EMBL" id="ANS73406.1"/>
    </source>
</evidence>
<dbReference type="InterPro" id="IPR011701">
    <property type="entry name" value="MFS"/>
</dbReference>
<evidence type="ECO:0000256" key="7">
    <source>
        <dbReference type="SAM" id="Phobius"/>
    </source>
</evidence>
<sequence>MGFIQTARWELNRWSGNIKLFFLANILYQIGTGMFGVLYNLYIQELGYNDAMNGRVVSIQSLATAFLFVPIGLWGDRASRKKILIIGAMFSGAAFLLRSFISGEAGLIGLAVFTGLFASFFQVLSIPFLAENVKPKDRLRMFSYFSSLVLASQVIGSMGGGLLADGLQAAGFSTLASLQTVLALGGSATFAAFIPMLFVRERSSKGQALADQDAKDPSSTVAAENGSGSSSAKRAEESQTTGEFKTIGKFVAAQLLIGFGSGLVVPYLNLYFTNRFSASLSLMGILISLGQVMTIVSMLIGPTLARKVGQVKAVVIFQMLSLPFLLLTGFTHWFAVAAVSFLFRQALMNAANPIQSSIMIDRIADNRRGIANSLTQTAFMLGWATMGPVQSWLVTGYGSYWGYAITFSITGCLYVVASLLYFFMFRKTSPADARSAVEM</sequence>
<dbReference type="SUPFAM" id="SSF103473">
    <property type="entry name" value="MFS general substrate transporter"/>
    <property type="match status" value="1"/>
</dbReference>
<evidence type="ECO:0000256" key="1">
    <source>
        <dbReference type="ARBA" id="ARBA00004651"/>
    </source>
</evidence>
<name>A0A1B1MW54_9BACL</name>
<dbReference type="EMBL" id="CP014167">
    <property type="protein sequence ID" value="ANS73406.1"/>
    <property type="molecule type" value="Genomic_DNA"/>
</dbReference>
<dbReference type="InterPro" id="IPR020846">
    <property type="entry name" value="MFS_dom"/>
</dbReference>
<keyword evidence="10" id="KW-1185">Reference proteome</keyword>
<evidence type="ECO:0000256" key="4">
    <source>
        <dbReference type="ARBA" id="ARBA00022989"/>
    </source>
</evidence>
<keyword evidence="5 7" id="KW-0472">Membrane</keyword>
<dbReference type="PANTHER" id="PTHR23520">
    <property type="entry name" value="TRANSPORTER, PUTATIVE (AFU_ORTHOLOGUE AFUA_3G04000)-RELATED"/>
    <property type="match status" value="1"/>
</dbReference>
<dbReference type="RefSeq" id="WP_068693717.1">
    <property type="nucleotide sequence ID" value="NZ_CP014167.1"/>
</dbReference>
<keyword evidence="4 7" id="KW-1133">Transmembrane helix</keyword>
<evidence type="ECO:0000256" key="6">
    <source>
        <dbReference type="SAM" id="MobiDB-lite"/>
    </source>
</evidence>
<accession>A0A1B1MW54</accession>
<dbReference type="PANTHER" id="PTHR23520:SF5">
    <property type="entry name" value="TRANSPORTER, PUTATIVE (AFU_ORTHOLOGUE AFUA_3G04000)-RELATED"/>
    <property type="match status" value="1"/>
</dbReference>
<feature type="transmembrane region" description="Helical" evidence="7">
    <location>
        <begin position="83"/>
        <end position="101"/>
    </location>
</feature>
<dbReference type="PROSITE" id="PS50850">
    <property type="entry name" value="MFS"/>
    <property type="match status" value="1"/>
</dbReference>
<reference evidence="9 10" key="1">
    <citation type="submission" date="2016-01" db="EMBL/GenBank/DDBJ databases">
        <title>Complete Genome Sequence of Paenibacillus yonginensis DCY84, a novel Plant Growth-Promoting Bacteria with Elicitation of Induced Systemic Resistance.</title>
        <authorList>
            <person name="Kim Y.J."/>
            <person name="Yang D.C."/>
            <person name="Sukweenadhi J."/>
        </authorList>
    </citation>
    <scope>NUCLEOTIDE SEQUENCE [LARGE SCALE GENOMIC DNA]</scope>
    <source>
        <strain evidence="9 10">DCY84</strain>
    </source>
</reference>
<dbReference type="Proteomes" id="UP000092573">
    <property type="component" value="Chromosome"/>
</dbReference>
<feature type="transmembrane region" description="Helical" evidence="7">
    <location>
        <begin position="20"/>
        <end position="42"/>
    </location>
</feature>
<dbReference type="STRING" id="1462996.AWM70_01435"/>
<organism evidence="9 10">
    <name type="scientific">Paenibacillus yonginensis</name>
    <dbReference type="NCBI Taxonomy" id="1462996"/>
    <lineage>
        <taxon>Bacteria</taxon>
        <taxon>Bacillati</taxon>
        <taxon>Bacillota</taxon>
        <taxon>Bacilli</taxon>
        <taxon>Bacillales</taxon>
        <taxon>Paenibacillaceae</taxon>
        <taxon>Paenibacillus</taxon>
    </lineage>
</organism>
<feature type="transmembrane region" description="Helical" evidence="7">
    <location>
        <begin position="250"/>
        <end position="268"/>
    </location>
</feature>
<proteinExistence type="predicted"/>
<feature type="transmembrane region" description="Helical" evidence="7">
    <location>
        <begin position="176"/>
        <end position="199"/>
    </location>
</feature>
<evidence type="ECO:0000256" key="3">
    <source>
        <dbReference type="ARBA" id="ARBA00022692"/>
    </source>
</evidence>
<feature type="transmembrane region" description="Helical" evidence="7">
    <location>
        <begin position="313"/>
        <end position="343"/>
    </location>
</feature>
<dbReference type="AlphaFoldDB" id="A0A1B1MW54"/>
<protein>
    <submittedName>
        <fullName evidence="9">MFS transporter</fullName>
    </submittedName>
</protein>